<dbReference type="RefSeq" id="WP_219500534.1">
    <property type="nucleotide sequence ID" value="NZ_JAHXDN010000002.1"/>
</dbReference>
<feature type="chain" id="PRO_5040882991" description="AAA+ family ATPase" evidence="1">
    <location>
        <begin position="21"/>
        <end position="108"/>
    </location>
</feature>
<organism evidence="2 3">
    <name type="scientific">Roseobacter insulae</name>
    <dbReference type="NCBI Taxonomy" id="2859783"/>
    <lineage>
        <taxon>Bacteria</taxon>
        <taxon>Pseudomonadati</taxon>
        <taxon>Pseudomonadota</taxon>
        <taxon>Alphaproteobacteria</taxon>
        <taxon>Rhodobacterales</taxon>
        <taxon>Roseobacteraceae</taxon>
        <taxon>Roseobacter</taxon>
    </lineage>
</organism>
<feature type="signal peptide" evidence="1">
    <location>
        <begin position="1"/>
        <end position="20"/>
    </location>
</feature>
<evidence type="ECO:0000313" key="3">
    <source>
        <dbReference type="Proteomes" id="UP001138661"/>
    </source>
</evidence>
<reference evidence="2" key="1">
    <citation type="submission" date="2021-07" db="EMBL/GenBank/DDBJ databases">
        <title>Roseobacter insulae sp. nov., isolated from a tidal flat.</title>
        <authorList>
            <person name="Park S."/>
            <person name="Yoon J.-H."/>
        </authorList>
    </citation>
    <scope>NUCLEOTIDE SEQUENCE</scope>
    <source>
        <strain evidence="2">YSTF-M11</strain>
    </source>
</reference>
<evidence type="ECO:0000256" key="1">
    <source>
        <dbReference type="SAM" id="SignalP"/>
    </source>
</evidence>
<protein>
    <recommendedName>
        <fullName evidence="4">AAA+ family ATPase</fullName>
    </recommendedName>
</protein>
<name>A0A9X1FUD8_9RHOB</name>
<keyword evidence="1" id="KW-0732">Signal</keyword>
<dbReference type="EMBL" id="JAHXDN010000002">
    <property type="protein sequence ID" value="MBW4707569.1"/>
    <property type="molecule type" value="Genomic_DNA"/>
</dbReference>
<evidence type="ECO:0008006" key="4">
    <source>
        <dbReference type="Google" id="ProtNLM"/>
    </source>
</evidence>
<dbReference type="AlphaFoldDB" id="A0A9X1FUD8"/>
<accession>A0A9X1FUD8</accession>
<sequence>MKRISAGLITCLFCAAPVAAQDKDAPSMMERGAQQFLEGLLLEMEPALEGMRGFIDEMGPALTDLMGKIDDWSVYEAPEILPNGDIIIRRKPDKETEQVPEVQPQIDL</sequence>
<comment type="caution">
    <text evidence="2">The sequence shown here is derived from an EMBL/GenBank/DDBJ whole genome shotgun (WGS) entry which is preliminary data.</text>
</comment>
<proteinExistence type="predicted"/>
<dbReference type="Proteomes" id="UP001138661">
    <property type="component" value="Unassembled WGS sequence"/>
</dbReference>
<gene>
    <name evidence="2" type="ORF">KX928_07200</name>
</gene>
<keyword evidence="3" id="KW-1185">Reference proteome</keyword>
<evidence type="ECO:0000313" key="2">
    <source>
        <dbReference type="EMBL" id="MBW4707569.1"/>
    </source>
</evidence>